<proteinExistence type="predicted"/>
<dbReference type="EMBL" id="GBXM01086161">
    <property type="protein sequence ID" value="JAH22416.1"/>
    <property type="molecule type" value="Transcribed_RNA"/>
</dbReference>
<name>A0A0E9QZR1_ANGAN</name>
<dbReference type="AlphaFoldDB" id="A0A0E9QZR1"/>
<reference evidence="1" key="2">
    <citation type="journal article" date="2015" name="Fish Shellfish Immunol.">
        <title>Early steps in the European eel (Anguilla anguilla)-Vibrio vulnificus interaction in the gills: Role of the RtxA13 toxin.</title>
        <authorList>
            <person name="Callol A."/>
            <person name="Pajuelo D."/>
            <person name="Ebbesson L."/>
            <person name="Teles M."/>
            <person name="MacKenzie S."/>
            <person name="Amaro C."/>
        </authorList>
    </citation>
    <scope>NUCLEOTIDE SEQUENCE</scope>
</reference>
<reference evidence="1" key="1">
    <citation type="submission" date="2014-11" db="EMBL/GenBank/DDBJ databases">
        <authorList>
            <person name="Amaro Gonzalez C."/>
        </authorList>
    </citation>
    <scope>NUCLEOTIDE SEQUENCE</scope>
</reference>
<evidence type="ECO:0000313" key="1">
    <source>
        <dbReference type="EMBL" id="JAH22416.1"/>
    </source>
</evidence>
<sequence length="49" mass="5963">MKKRHCRRSICPMISSVTPYYHRSSLHYFLITRTARRGLFHLYTTGYQQ</sequence>
<protein>
    <submittedName>
        <fullName evidence="1">Uncharacterized protein</fullName>
    </submittedName>
</protein>
<accession>A0A0E9QZR1</accession>
<organism evidence="1">
    <name type="scientific">Anguilla anguilla</name>
    <name type="common">European freshwater eel</name>
    <name type="synonym">Muraena anguilla</name>
    <dbReference type="NCBI Taxonomy" id="7936"/>
    <lineage>
        <taxon>Eukaryota</taxon>
        <taxon>Metazoa</taxon>
        <taxon>Chordata</taxon>
        <taxon>Craniata</taxon>
        <taxon>Vertebrata</taxon>
        <taxon>Euteleostomi</taxon>
        <taxon>Actinopterygii</taxon>
        <taxon>Neopterygii</taxon>
        <taxon>Teleostei</taxon>
        <taxon>Anguilliformes</taxon>
        <taxon>Anguillidae</taxon>
        <taxon>Anguilla</taxon>
    </lineage>
</organism>